<evidence type="ECO:0000256" key="1">
    <source>
        <dbReference type="SAM" id="MobiDB-lite"/>
    </source>
</evidence>
<feature type="compositionally biased region" description="Low complexity" evidence="1">
    <location>
        <begin position="180"/>
        <end position="189"/>
    </location>
</feature>
<feature type="compositionally biased region" description="Pro residues" evidence="1">
    <location>
        <begin position="141"/>
        <end position="153"/>
    </location>
</feature>
<proteinExistence type="predicted"/>
<feature type="compositionally biased region" description="Pro residues" evidence="1">
    <location>
        <begin position="262"/>
        <end position="272"/>
    </location>
</feature>
<evidence type="ECO:0000313" key="3">
    <source>
        <dbReference type="EMBL" id="ROS40626.1"/>
    </source>
</evidence>
<dbReference type="EMBL" id="RKHY01000001">
    <property type="protein sequence ID" value="ROS40626.1"/>
    <property type="molecule type" value="Genomic_DNA"/>
</dbReference>
<dbReference type="RefSeq" id="WP_123684112.1">
    <property type="nucleotide sequence ID" value="NZ_RKHY01000001.1"/>
</dbReference>
<keyword evidence="2" id="KW-1133">Transmembrane helix</keyword>
<dbReference type="AlphaFoldDB" id="A0A3N2GVD9"/>
<evidence type="ECO:0008006" key="5">
    <source>
        <dbReference type="Google" id="ProtNLM"/>
    </source>
</evidence>
<keyword evidence="2" id="KW-0812">Transmembrane</keyword>
<feature type="compositionally biased region" description="Acidic residues" evidence="1">
    <location>
        <begin position="429"/>
        <end position="439"/>
    </location>
</feature>
<feature type="transmembrane region" description="Helical" evidence="2">
    <location>
        <begin position="540"/>
        <end position="560"/>
    </location>
</feature>
<keyword evidence="4" id="KW-1185">Reference proteome</keyword>
<reference evidence="3 4" key="1">
    <citation type="submission" date="2018-11" db="EMBL/GenBank/DDBJ databases">
        <title>Sequencing the genomes of 1000 actinobacteria strains.</title>
        <authorList>
            <person name="Klenk H.-P."/>
        </authorList>
    </citation>
    <scope>NUCLEOTIDE SEQUENCE [LARGE SCALE GENOMIC DNA]</scope>
    <source>
        <strain evidence="3 4">DSM 44348</strain>
    </source>
</reference>
<sequence>MSRESREDRSQKTVAELLALHGGNIEGRRRRRRAADDDAPEENEGPRRAQDPTETGPQAINDRVRANGAGPDGAPPGRNGGRRAMPDSPGRQDSGGFRRPEPGPPPGPSVPPGQQVPPGHAGPPVPPVPPGQQSSAAMPRPVLPDNPGQPVPPGQQSSAALPRPVTPEPPLAPGQPVPPGQQSSAALPRPVTPEPPGPGAPPRRGQQDSGGFARPNTGALPPPPQDSMPLRRPHPQDSGFVRRPPQESGALPLPPQDSGALPVPPAEAVPPPLRRRPPGEETSTGLAARLDGLDAPVDPDAPPAGGRATGTFPPPRRPRRAPARATPPPDPSTEQFEPVGEVKPAEEPAPDAPPAGLSAPPAGLQRWRRGREETPAEEETEVGLMPPVRDAPDADEPTGFHAPPHLPGRPPQDDPGEALEATGFHDPFADDDDDVDEFGDFGPAEEAAEQPYDYDDEPAADADEPARAKKREAEPSPAKQWLSMAGQLAGGVVGGAAVWLGFNWLWGQIPAAALIAALVVIVGLVWIVRRIRRADDIQTTVLAVLVGLVVTVSPAALLLLSR</sequence>
<dbReference type="GeneID" id="301844347"/>
<feature type="compositionally biased region" description="Low complexity" evidence="1">
    <location>
        <begin position="295"/>
        <end position="311"/>
    </location>
</feature>
<feature type="region of interest" description="Disordered" evidence="1">
    <location>
        <begin position="1"/>
        <end position="478"/>
    </location>
</feature>
<feature type="transmembrane region" description="Helical" evidence="2">
    <location>
        <begin position="508"/>
        <end position="528"/>
    </location>
</feature>
<protein>
    <recommendedName>
        <fullName evidence="5">Basic proline-rich protein</fullName>
    </recommendedName>
</protein>
<keyword evidence="2" id="KW-0472">Membrane</keyword>
<comment type="caution">
    <text evidence="3">The sequence shown here is derived from an EMBL/GenBank/DDBJ whole genome shotgun (WGS) entry which is preliminary data.</text>
</comment>
<feature type="compositionally biased region" description="Basic and acidic residues" evidence="1">
    <location>
        <begin position="1"/>
        <end position="11"/>
    </location>
</feature>
<feature type="compositionally biased region" description="Pro residues" evidence="1">
    <location>
        <begin position="102"/>
        <end position="130"/>
    </location>
</feature>
<evidence type="ECO:0000256" key="2">
    <source>
        <dbReference type="SAM" id="Phobius"/>
    </source>
</evidence>
<name>A0A3N2GVD9_9PSEU</name>
<feature type="compositionally biased region" description="Basic and acidic residues" evidence="1">
    <location>
        <begin position="464"/>
        <end position="474"/>
    </location>
</feature>
<dbReference type="Proteomes" id="UP000274843">
    <property type="component" value="Unassembled WGS sequence"/>
</dbReference>
<feature type="compositionally biased region" description="Pro residues" evidence="1">
    <location>
        <begin position="164"/>
        <end position="179"/>
    </location>
</feature>
<accession>A0A3N2GVD9</accession>
<feature type="compositionally biased region" description="Pro residues" evidence="1">
    <location>
        <begin position="190"/>
        <end position="201"/>
    </location>
</feature>
<evidence type="ECO:0000313" key="4">
    <source>
        <dbReference type="Proteomes" id="UP000274843"/>
    </source>
</evidence>
<feature type="compositionally biased region" description="Acidic residues" evidence="1">
    <location>
        <begin position="446"/>
        <end position="463"/>
    </location>
</feature>
<gene>
    <name evidence="3" type="ORF">EDD35_2964</name>
</gene>
<organism evidence="3 4">
    <name type="scientific">Amycolatopsis thermoflava</name>
    <dbReference type="NCBI Taxonomy" id="84480"/>
    <lineage>
        <taxon>Bacteria</taxon>
        <taxon>Bacillati</taxon>
        <taxon>Actinomycetota</taxon>
        <taxon>Actinomycetes</taxon>
        <taxon>Pseudonocardiales</taxon>
        <taxon>Pseudonocardiaceae</taxon>
        <taxon>Amycolatopsis</taxon>
        <taxon>Amycolatopsis methanolica group</taxon>
    </lineage>
</organism>